<dbReference type="GO" id="GO:0005524">
    <property type="term" value="F:ATP binding"/>
    <property type="evidence" value="ECO:0007669"/>
    <property type="project" value="UniProtKB-KW"/>
</dbReference>
<dbReference type="CDD" id="cd00130">
    <property type="entry name" value="PAS"/>
    <property type="match status" value="1"/>
</dbReference>
<dbReference type="InterPro" id="IPR050351">
    <property type="entry name" value="BphY/WalK/GraS-like"/>
</dbReference>
<dbReference type="InterPro" id="IPR004358">
    <property type="entry name" value="Sig_transdc_His_kin-like_C"/>
</dbReference>
<dbReference type="InterPro" id="IPR003594">
    <property type="entry name" value="HATPase_dom"/>
</dbReference>
<keyword evidence="10" id="KW-0418">Kinase</keyword>
<dbReference type="FunFam" id="1.10.287.130:FF:000008">
    <property type="entry name" value="Two-component sensor histidine kinase"/>
    <property type="match status" value="1"/>
</dbReference>
<accession>A0A1F6D1I3</accession>
<dbReference type="Pfam" id="PF00672">
    <property type="entry name" value="HAMP"/>
    <property type="match status" value="1"/>
</dbReference>
<keyword evidence="12 17" id="KW-1133">Transmembrane helix</keyword>
<dbReference type="SUPFAM" id="SSF158472">
    <property type="entry name" value="HAMP domain-like"/>
    <property type="match status" value="1"/>
</dbReference>
<dbReference type="GO" id="GO:0005886">
    <property type="term" value="C:plasma membrane"/>
    <property type="evidence" value="ECO:0007669"/>
    <property type="project" value="UniProtKB-SubCell"/>
</dbReference>
<dbReference type="Pfam" id="PF02518">
    <property type="entry name" value="HATPase_c"/>
    <property type="match status" value="1"/>
</dbReference>
<dbReference type="Pfam" id="PF00512">
    <property type="entry name" value="HisKA"/>
    <property type="match status" value="1"/>
</dbReference>
<dbReference type="InterPro" id="IPR035965">
    <property type="entry name" value="PAS-like_dom_sf"/>
</dbReference>
<keyword evidence="5" id="KW-1003">Cell membrane</keyword>
<evidence type="ECO:0000256" key="13">
    <source>
        <dbReference type="ARBA" id="ARBA00023012"/>
    </source>
</evidence>
<feature type="coiled-coil region" evidence="15">
    <location>
        <begin position="228"/>
        <end position="255"/>
    </location>
</feature>
<dbReference type="Gene3D" id="3.30.450.20">
    <property type="entry name" value="PAS domain"/>
    <property type="match status" value="1"/>
</dbReference>
<evidence type="ECO:0000313" key="20">
    <source>
        <dbReference type="EMBL" id="OGG54902.1"/>
    </source>
</evidence>
<evidence type="ECO:0000256" key="16">
    <source>
        <dbReference type="SAM" id="MobiDB-lite"/>
    </source>
</evidence>
<dbReference type="InterPro" id="IPR036097">
    <property type="entry name" value="HisK_dim/P_sf"/>
</dbReference>
<evidence type="ECO:0000256" key="17">
    <source>
        <dbReference type="SAM" id="Phobius"/>
    </source>
</evidence>
<dbReference type="GO" id="GO:0007234">
    <property type="term" value="P:osmosensory signaling via phosphorelay pathway"/>
    <property type="evidence" value="ECO:0007669"/>
    <property type="project" value="TreeGrafter"/>
</dbReference>
<evidence type="ECO:0000256" key="7">
    <source>
        <dbReference type="ARBA" id="ARBA00022679"/>
    </source>
</evidence>
<keyword evidence="11" id="KW-0067">ATP-binding</keyword>
<dbReference type="SMART" id="SM00388">
    <property type="entry name" value="HisKA"/>
    <property type="match status" value="1"/>
</dbReference>
<dbReference type="CDD" id="cd06225">
    <property type="entry name" value="HAMP"/>
    <property type="match status" value="1"/>
</dbReference>
<keyword evidence="13" id="KW-0902">Two-component regulatory system</keyword>
<evidence type="ECO:0000256" key="12">
    <source>
        <dbReference type="ARBA" id="ARBA00022989"/>
    </source>
</evidence>
<feature type="transmembrane region" description="Helical" evidence="17">
    <location>
        <begin position="12"/>
        <end position="30"/>
    </location>
</feature>
<evidence type="ECO:0000256" key="10">
    <source>
        <dbReference type="ARBA" id="ARBA00022777"/>
    </source>
</evidence>
<evidence type="ECO:0000256" key="2">
    <source>
        <dbReference type="ARBA" id="ARBA00004141"/>
    </source>
</evidence>
<keyword evidence="7" id="KW-0808">Transferase</keyword>
<feature type="domain" description="HAMP" evidence="19">
    <location>
        <begin position="191"/>
        <end position="243"/>
    </location>
</feature>
<evidence type="ECO:0000256" key="1">
    <source>
        <dbReference type="ARBA" id="ARBA00000085"/>
    </source>
</evidence>
<dbReference type="Pfam" id="PF00989">
    <property type="entry name" value="PAS"/>
    <property type="match status" value="1"/>
</dbReference>
<dbReference type="EMBL" id="MFKF01000092">
    <property type="protein sequence ID" value="OGG54902.1"/>
    <property type="molecule type" value="Genomic_DNA"/>
</dbReference>
<feature type="region of interest" description="Disordered" evidence="16">
    <location>
        <begin position="514"/>
        <end position="544"/>
    </location>
</feature>
<sequence>MRTRIHWKLMVTYALVIAAVILVIDLYAGARTQREEVDRIRRDLTTQARLAAACVALRLGQGGSPDAVADSLGLLTGVRVTLIDRSGTVLGDSGVEGPALPGVENHAGRPEVREALASGVGSDVRRSATVGVDLLYVALLVPEASQAVRVVRLAAPLTDVQKILDQIRDTLLIASLWGLLLSLVLCYGASYVISRPIRTMTSVARDMARGDFSARAYAPSSDELDSLARALNEMSSQLKARIDQITEEKSLLEAVLASATEGILVTDERGSVLSANAALRDLFQAPPSSPVVGRPSIEVVRNPDVQDAIERTLRSGEETVREVALLSPAERRLEAHFNPIRLHDAVIGSVGIFYDVTEMRRMERMRRDFVANVSHELRTPLTAIKGCAETLADGALDDRGAAHRFVGTIRSHADRLSALIDDLLSLSRIESGAQEVRRVSQPIQPILRSAVQVVEAAAMQKRITLQTGVPDALPDIPCDETLIEQALVNLLDNAVKYTQEGGRVGIEARIVHGQGETEKRRNGETERGERGNSPIPRFPDSPAPGWVEVAVKDTGIGISPEHLPRVFERFYRVDRARSRALGGTGLGLSIVKHVVEAHGGSVRAESEVGKGSVFKILLPVDG</sequence>
<dbReference type="PANTHER" id="PTHR42878">
    <property type="entry name" value="TWO-COMPONENT HISTIDINE KINASE"/>
    <property type="match status" value="1"/>
</dbReference>
<dbReference type="SMART" id="SM00387">
    <property type="entry name" value="HATPase_c"/>
    <property type="match status" value="1"/>
</dbReference>
<proteinExistence type="predicted"/>
<dbReference type="SUPFAM" id="SSF47384">
    <property type="entry name" value="Homodimeric domain of signal transducing histidine kinase"/>
    <property type="match status" value="1"/>
</dbReference>
<comment type="catalytic activity">
    <reaction evidence="1">
        <text>ATP + protein L-histidine = ADP + protein N-phospho-L-histidine.</text>
        <dbReference type="EC" id="2.7.13.3"/>
    </reaction>
</comment>
<evidence type="ECO:0000256" key="14">
    <source>
        <dbReference type="ARBA" id="ARBA00023136"/>
    </source>
</evidence>
<dbReference type="PROSITE" id="PS50885">
    <property type="entry name" value="HAMP"/>
    <property type="match status" value="1"/>
</dbReference>
<keyword evidence="6" id="KW-0597">Phosphoprotein</keyword>
<dbReference type="GO" id="GO:0006355">
    <property type="term" value="P:regulation of DNA-templated transcription"/>
    <property type="evidence" value="ECO:0007669"/>
    <property type="project" value="InterPro"/>
</dbReference>
<dbReference type="GO" id="GO:0000156">
    <property type="term" value="F:phosphorelay response regulator activity"/>
    <property type="evidence" value="ECO:0007669"/>
    <property type="project" value="TreeGrafter"/>
</dbReference>
<evidence type="ECO:0000256" key="9">
    <source>
        <dbReference type="ARBA" id="ARBA00022741"/>
    </source>
</evidence>
<keyword evidence="9" id="KW-0547">Nucleotide-binding</keyword>
<evidence type="ECO:0000256" key="6">
    <source>
        <dbReference type="ARBA" id="ARBA00022553"/>
    </source>
</evidence>
<dbReference type="Gene3D" id="1.10.287.130">
    <property type="match status" value="1"/>
</dbReference>
<dbReference type="SMART" id="SM00304">
    <property type="entry name" value="HAMP"/>
    <property type="match status" value="1"/>
</dbReference>
<reference evidence="20 21" key="1">
    <citation type="journal article" date="2016" name="Nat. Commun.">
        <title>Thousands of microbial genomes shed light on interconnected biogeochemical processes in an aquifer system.</title>
        <authorList>
            <person name="Anantharaman K."/>
            <person name="Brown C.T."/>
            <person name="Hug L.A."/>
            <person name="Sharon I."/>
            <person name="Castelle C.J."/>
            <person name="Probst A.J."/>
            <person name="Thomas B.C."/>
            <person name="Singh A."/>
            <person name="Wilkins M.J."/>
            <person name="Karaoz U."/>
            <person name="Brodie E.L."/>
            <person name="Williams K.H."/>
            <person name="Hubbard S.S."/>
            <person name="Banfield J.F."/>
        </authorList>
    </citation>
    <scope>NUCLEOTIDE SEQUENCE [LARGE SCALE GENOMIC DNA]</scope>
    <source>
        <strain evidence="21">RIFCSPLOWO2_12_FULL_64_10</strain>
    </source>
</reference>
<dbReference type="PRINTS" id="PR00344">
    <property type="entry name" value="BCTRLSENSOR"/>
</dbReference>
<dbReference type="AlphaFoldDB" id="A0A1F6D1I3"/>
<comment type="subcellular location">
    <subcellularLocation>
        <location evidence="3">Cell membrane</location>
    </subcellularLocation>
    <subcellularLocation>
        <location evidence="2">Membrane</location>
        <topology evidence="2">Multi-pass membrane protein</topology>
    </subcellularLocation>
</comment>
<dbReference type="InterPro" id="IPR000014">
    <property type="entry name" value="PAS"/>
</dbReference>
<dbReference type="SUPFAM" id="SSF55874">
    <property type="entry name" value="ATPase domain of HSP90 chaperone/DNA topoisomerase II/histidine kinase"/>
    <property type="match status" value="1"/>
</dbReference>
<dbReference type="InterPro" id="IPR036890">
    <property type="entry name" value="HATPase_C_sf"/>
</dbReference>
<evidence type="ECO:0000256" key="11">
    <source>
        <dbReference type="ARBA" id="ARBA00022840"/>
    </source>
</evidence>
<feature type="domain" description="Histidine kinase" evidence="18">
    <location>
        <begin position="372"/>
        <end position="622"/>
    </location>
</feature>
<feature type="transmembrane region" description="Helical" evidence="17">
    <location>
        <begin position="171"/>
        <end position="193"/>
    </location>
</feature>
<dbReference type="CDD" id="cd00082">
    <property type="entry name" value="HisKA"/>
    <property type="match status" value="1"/>
</dbReference>
<dbReference type="PROSITE" id="PS50109">
    <property type="entry name" value="HIS_KIN"/>
    <property type="match status" value="1"/>
</dbReference>
<keyword evidence="14 17" id="KW-0472">Membrane</keyword>
<dbReference type="GO" id="GO:0000155">
    <property type="term" value="F:phosphorelay sensor kinase activity"/>
    <property type="evidence" value="ECO:0007669"/>
    <property type="project" value="InterPro"/>
</dbReference>
<evidence type="ECO:0000313" key="21">
    <source>
        <dbReference type="Proteomes" id="UP000178606"/>
    </source>
</evidence>
<dbReference type="Gene3D" id="6.10.340.10">
    <property type="match status" value="1"/>
</dbReference>
<dbReference type="InterPro" id="IPR003660">
    <property type="entry name" value="HAMP_dom"/>
</dbReference>
<evidence type="ECO:0000256" key="15">
    <source>
        <dbReference type="SAM" id="Coils"/>
    </source>
</evidence>
<dbReference type="PANTHER" id="PTHR42878:SF7">
    <property type="entry name" value="SENSOR HISTIDINE KINASE GLRK"/>
    <property type="match status" value="1"/>
</dbReference>
<dbReference type="InterPro" id="IPR003661">
    <property type="entry name" value="HisK_dim/P_dom"/>
</dbReference>
<evidence type="ECO:0000256" key="4">
    <source>
        <dbReference type="ARBA" id="ARBA00012438"/>
    </source>
</evidence>
<dbReference type="InterPro" id="IPR005467">
    <property type="entry name" value="His_kinase_dom"/>
</dbReference>
<dbReference type="NCBIfam" id="TIGR00229">
    <property type="entry name" value="sensory_box"/>
    <property type="match status" value="1"/>
</dbReference>
<evidence type="ECO:0000256" key="3">
    <source>
        <dbReference type="ARBA" id="ARBA00004236"/>
    </source>
</evidence>
<feature type="compositionally biased region" description="Basic and acidic residues" evidence="16">
    <location>
        <begin position="515"/>
        <end position="530"/>
    </location>
</feature>
<gene>
    <name evidence="20" type="ORF">A3F84_27245</name>
</gene>
<protein>
    <recommendedName>
        <fullName evidence="4">histidine kinase</fullName>
        <ecNumber evidence="4">2.7.13.3</ecNumber>
    </recommendedName>
</protein>
<keyword evidence="15" id="KW-0175">Coiled coil</keyword>
<evidence type="ECO:0000259" key="19">
    <source>
        <dbReference type="PROSITE" id="PS50885"/>
    </source>
</evidence>
<dbReference type="Gene3D" id="3.30.565.10">
    <property type="entry name" value="Histidine kinase-like ATPase, C-terminal domain"/>
    <property type="match status" value="1"/>
</dbReference>
<dbReference type="InterPro" id="IPR013767">
    <property type="entry name" value="PAS_fold"/>
</dbReference>
<dbReference type="GO" id="GO:0030295">
    <property type="term" value="F:protein kinase activator activity"/>
    <property type="evidence" value="ECO:0007669"/>
    <property type="project" value="TreeGrafter"/>
</dbReference>
<dbReference type="SMART" id="SM00091">
    <property type="entry name" value="PAS"/>
    <property type="match status" value="1"/>
</dbReference>
<comment type="caution">
    <text evidence="20">The sequence shown here is derived from an EMBL/GenBank/DDBJ whole genome shotgun (WGS) entry which is preliminary data.</text>
</comment>
<keyword evidence="8 17" id="KW-0812">Transmembrane</keyword>
<dbReference type="SUPFAM" id="SSF55785">
    <property type="entry name" value="PYP-like sensor domain (PAS domain)"/>
    <property type="match status" value="1"/>
</dbReference>
<evidence type="ECO:0000259" key="18">
    <source>
        <dbReference type="PROSITE" id="PS50109"/>
    </source>
</evidence>
<dbReference type="Proteomes" id="UP000178606">
    <property type="component" value="Unassembled WGS sequence"/>
</dbReference>
<evidence type="ECO:0000256" key="8">
    <source>
        <dbReference type="ARBA" id="ARBA00022692"/>
    </source>
</evidence>
<evidence type="ECO:0000256" key="5">
    <source>
        <dbReference type="ARBA" id="ARBA00022475"/>
    </source>
</evidence>
<organism evidence="20 21">
    <name type="scientific">Handelsmanbacteria sp. (strain RIFCSPLOWO2_12_FULL_64_10)</name>
    <dbReference type="NCBI Taxonomy" id="1817868"/>
    <lineage>
        <taxon>Bacteria</taxon>
        <taxon>Candidatus Handelsmaniibacteriota</taxon>
    </lineage>
</organism>
<name>A0A1F6D1I3_HANXR</name>
<dbReference type="EC" id="2.7.13.3" evidence="4"/>